<dbReference type="GO" id="GO:0023051">
    <property type="term" value="P:regulation of signaling"/>
    <property type="evidence" value="ECO:0007669"/>
    <property type="project" value="UniProtKB-ARBA"/>
</dbReference>
<evidence type="ECO:0000256" key="8">
    <source>
        <dbReference type="PROSITE-ProRule" id="PRU00228"/>
    </source>
</evidence>
<dbReference type="GO" id="GO:0010646">
    <property type="term" value="P:regulation of cell communication"/>
    <property type="evidence" value="ECO:0007669"/>
    <property type="project" value="UniProtKB-ARBA"/>
</dbReference>
<evidence type="ECO:0000313" key="11">
    <source>
        <dbReference type="EMBL" id="CAG9803642.1"/>
    </source>
</evidence>
<evidence type="ECO:0000256" key="4">
    <source>
        <dbReference type="ARBA" id="ARBA00022679"/>
    </source>
</evidence>
<dbReference type="AlphaFoldDB" id="A0A9N9RV41"/>
<protein>
    <recommendedName>
        <fullName evidence="3">RING-type E3 ubiquitin transferase</fullName>
        <ecNumber evidence="3">2.3.2.27</ecNumber>
    </recommendedName>
</protein>
<reference evidence="11" key="2">
    <citation type="submission" date="2022-10" db="EMBL/GenBank/DDBJ databases">
        <authorList>
            <consortium name="ENA_rothamsted_submissions"/>
            <consortium name="culmorum"/>
            <person name="King R."/>
        </authorList>
    </citation>
    <scope>NUCLEOTIDE SEQUENCE</scope>
</reference>
<dbReference type="Pfam" id="PF00569">
    <property type="entry name" value="ZZ"/>
    <property type="match status" value="1"/>
</dbReference>
<dbReference type="InterPro" id="IPR000433">
    <property type="entry name" value="Znf_ZZ"/>
</dbReference>
<dbReference type="InterPro" id="IPR043145">
    <property type="entry name" value="Znf_ZZ_sf"/>
</dbReference>
<dbReference type="GO" id="GO:0061630">
    <property type="term" value="F:ubiquitin protein ligase activity"/>
    <property type="evidence" value="ECO:0007669"/>
    <property type="project" value="UniProtKB-EC"/>
</dbReference>
<keyword evidence="4" id="KW-0808">Transferase</keyword>
<organism evidence="11 12">
    <name type="scientific">Chironomus riparius</name>
    <dbReference type="NCBI Taxonomy" id="315576"/>
    <lineage>
        <taxon>Eukaryota</taxon>
        <taxon>Metazoa</taxon>
        <taxon>Ecdysozoa</taxon>
        <taxon>Arthropoda</taxon>
        <taxon>Hexapoda</taxon>
        <taxon>Insecta</taxon>
        <taxon>Pterygota</taxon>
        <taxon>Neoptera</taxon>
        <taxon>Endopterygota</taxon>
        <taxon>Diptera</taxon>
        <taxon>Nematocera</taxon>
        <taxon>Chironomoidea</taxon>
        <taxon>Chironomidae</taxon>
        <taxon>Chironominae</taxon>
        <taxon>Chironomus</taxon>
    </lineage>
</organism>
<evidence type="ECO:0000313" key="12">
    <source>
        <dbReference type="Proteomes" id="UP001153620"/>
    </source>
</evidence>
<evidence type="ECO:0000256" key="3">
    <source>
        <dbReference type="ARBA" id="ARBA00012483"/>
    </source>
</evidence>
<evidence type="ECO:0000256" key="5">
    <source>
        <dbReference type="ARBA" id="ARBA00022723"/>
    </source>
</evidence>
<dbReference type="GO" id="GO:0045202">
    <property type="term" value="C:synapse"/>
    <property type="evidence" value="ECO:0007669"/>
    <property type="project" value="GOC"/>
</dbReference>
<dbReference type="PANTHER" id="PTHR12268">
    <property type="entry name" value="E3 UBIQUITIN-PROTEIN LIGASE KCMF1"/>
    <property type="match status" value="1"/>
</dbReference>
<dbReference type="SMART" id="SM00291">
    <property type="entry name" value="ZnF_ZZ"/>
    <property type="match status" value="1"/>
</dbReference>
<dbReference type="Gene3D" id="3.30.60.90">
    <property type="match status" value="1"/>
</dbReference>
<keyword evidence="5" id="KW-0479">Metal-binding</keyword>
<feature type="compositionally biased region" description="Basic residues" evidence="9">
    <location>
        <begin position="452"/>
        <end position="463"/>
    </location>
</feature>
<feature type="compositionally biased region" description="Basic and acidic residues" evidence="9">
    <location>
        <begin position="438"/>
        <end position="451"/>
    </location>
</feature>
<dbReference type="PROSITE" id="PS01357">
    <property type="entry name" value="ZF_ZZ_1"/>
    <property type="match status" value="1"/>
</dbReference>
<dbReference type="OrthoDB" id="7873042at2759"/>
<feature type="domain" description="ZZ-type" evidence="10">
    <location>
        <begin position="4"/>
        <end position="60"/>
    </location>
</feature>
<proteinExistence type="inferred from homology"/>
<dbReference type="GO" id="GO:0008270">
    <property type="term" value="F:zinc ion binding"/>
    <property type="evidence" value="ECO:0007669"/>
    <property type="project" value="UniProtKB-KW"/>
</dbReference>
<dbReference type="PROSITE" id="PS50135">
    <property type="entry name" value="ZF_ZZ_2"/>
    <property type="match status" value="1"/>
</dbReference>
<feature type="region of interest" description="Disordered" evidence="9">
    <location>
        <begin position="438"/>
        <end position="463"/>
    </location>
</feature>
<dbReference type="GO" id="GO:0005886">
    <property type="term" value="C:plasma membrane"/>
    <property type="evidence" value="ECO:0007669"/>
    <property type="project" value="TreeGrafter"/>
</dbReference>
<accession>A0A9N9RV41</accession>
<sequence>MSKHDGVSCDYCMKSNFRGRRYKCLICYDYDLCAECYESNATSTRHTTQHAVQCILTRSMIEVSYGSGSGSPRQYQSFTCPYCSKKGFSETTLLEHVTAEHSESDSSVEVICPVCASSPGGDPNLKTDDLAEHLTLEHQRGGTSTFEFINEPSGIRHGGVRRISRTAVGAGVRSTRRSNNASFSPSNQEPSSDQSVDLFAELQQTLAGGSRRQLQQLQMQIQMERQAIENRITNIGRRPGSTNLTAANNSTATNGGVGNNSNSASISIQRILSAMSNSGSSRDTFMTISPRSQLSGMPTATSAVVNGQSSATFMPTSGIQLQGLHTQPNVAEVGTIQIPNSSGQFLMPRLLSSAINEDEREQLERDRADRALYIQELLLGTVDENSQNVITPMPLQSVAALVEPAIQQFQRMTVDDEHTGLAQGTVYHGNEAMKKNFMRKKEMSSVDDGGKKQQKGKVASARK</sequence>
<evidence type="ECO:0000259" key="10">
    <source>
        <dbReference type="PROSITE" id="PS50135"/>
    </source>
</evidence>
<evidence type="ECO:0000256" key="6">
    <source>
        <dbReference type="ARBA" id="ARBA00022771"/>
    </source>
</evidence>
<dbReference type="InterPro" id="IPR050774">
    <property type="entry name" value="KCMF1/Dystrophin"/>
</dbReference>
<keyword evidence="12" id="KW-1185">Reference proteome</keyword>
<comment type="catalytic activity">
    <reaction evidence="1">
        <text>S-ubiquitinyl-[E2 ubiquitin-conjugating enzyme]-L-cysteine + [acceptor protein]-L-lysine = [E2 ubiquitin-conjugating enzyme]-L-cysteine + N(6)-ubiquitinyl-[acceptor protein]-L-lysine.</text>
        <dbReference type="EC" id="2.3.2.27"/>
    </reaction>
</comment>
<dbReference type="EC" id="2.3.2.27" evidence="3"/>
<dbReference type="EMBL" id="OU895878">
    <property type="protein sequence ID" value="CAG9803642.1"/>
    <property type="molecule type" value="Genomic_DNA"/>
</dbReference>
<dbReference type="SUPFAM" id="SSF57850">
    <property type="entry name" value="RING/U-box"/>
    <property type="match status" value="1"/>
</dbReference>
<feature type="compositionally biased region" description="Polar residues" evidence="9">
    <location>
        <begin position="177"/>
        <end position="194"/>
    </location>
</feature>
<evidence type="ECO:0000256" key="7">
    <source>
        <dbReference type="ARBA" id="ARBA00022833"/>
    </source>
</evidence>
<evidence type="ECO:0000256" key="2">
    <source>
        <dbReference type="ARBA" id="ARBA00010938"/>
    </source>
</evidence>
<dbReference type="GO" id="GO:0099536">
    <property type="term" value="P:synaptic signaling"/>
    <property type="evidence" value="ECO:0007669"/>
    <property type="project" value="TreeGrafter"/>
</dbReference>
<keyword evidence="7" id="KW-0862">Zinc</keyword>
<dbReference type="InterPro" id="IPR008598">
    <property type="entry name" value="Di19_Zn-bd"/>
</dbReference>
<dbReference type="Pfam" id="PF05605">
    <property type="entry name" value="zf-Di19"/>
    <property type="match status" value="1"/>
</dbReference>
<name>A0A9N9RV41_9DIPT</name>
<evidence type="ECO:0000256" key="1">
    <source>
        <dbReference type="ARBA" id="ARBA00000900"/>
    </source>
</evidence>
<comment type="similarity">
    <text evidence="2">Belongs to the KCMF1 family.</text>
</comment>
<reference evidence="11" key="1">
    <citation type="submission" date="2022-01" db="EMBL/GenBank/DDBJ databases">
        <authorList>
            <person name="King R."/>
        </authorList>
    </citation>
    <scope>NUCLEOTIDE SEQUENCE</scope>
</reference>
<dbReference type="PANTHER" id="PTHR12268:SF13">
    <property type="entry name" value="E3 UBIQUITIN-PROTEIN LIGASE KCMF1"/>
    <property type="match status" value="1"/>
</dbReference>
<keyword evidence="6 8" id="KW-0863">Zinc-finger</keyword>
<feature type="region of interest" description="Disordered" evidence="9">
    <location>
        <begin position="168"/>
        <end position="194"/>
    </location>
</feature>
<evidence type="ECO:0000256" key="9">
    <source>
        <dbReference type="SAM" id="MobiDB-lite"/>
    </source>
</evidence>
<dbReference type="CDD" id="cd02338">
    <property type="entry name" value="ZZ_PCMF_like"/>
    <property type="match status" value="1"/>
</dbReference>
<gene>
    <name evidence="11" type="ORF">CHIRRI_LOCUS6540</name>
</gene>
<dbReference type="Proteomes" id="UP001153620">
    <property type="component" value="Chromosome 2"/>
</dbReference>